<reference evidence="1" key="1">
    <citation type="submission" date="2022-10" db="EMBL/GenBank/DDBJ databases">
        <title>The complete genomes of actinobacterial strains from the NBC collection.</title>
        <authorList>
            <person name="Joergensen T.S."/>
            <person name="Alvarez Arevalo M."/>
            <person name="Sterndorff E.B."/>
            <person name="Faurdal D."/>
            <person name="Vuksanovic O."/>
            <person name="Mourched A.-S."/>
            <person name="Charusanti P."/>
            <person name="Shaw S."/>
            <person name="Blin K."/>
            <person name="Weber T."/>
        </authorList>
    </citation>
    <scope>NUCLEOTIDE SEQUENCE</scope>
    <source>
        <strain evidence="1">NBC 00180</strain>
    </source>
</reference>
<name>A0AAU1HQ28_9ACTN</name>
<dbReference type="AlphaFoldDB" id="A0AAU1HQ28"/>
<evidence type="ECO:0000313" key="2">
    <source>
        <dbReference type="EMBL" id="WTP91815.1"/>
    </source>
</evidence>
<gene>
    <name evidence="1" type="ORF">OG477_00885</name>
    <name evidence="2" type="ORF">OG477_44455</name>
</gene>
<organism evidence="1">
    <name type="scientific">Streptomyces sp. NBC_00180</name>
    <dbReference type="NCBI Taxonomy" id="2903632"/>
    <lineage>
        <taxon>Bacteria</taxon>
        <taxon>Bacillati</taxon>
        <taxon>Actinomycetota</taxon>
        <taxon>Actinomycetes</taxon>
        <taxon>Kitasatosporales</taxon>
        <taxon>Streptomycetaceae</taxon>
        <taxon>Streptomyces</taxon>
    </lineage>
</organism>
<dbReference type="EMBL" id="CP108140">
    <property type="protein sequence ID" value="WTP91815.1"/>
    <property type="molecule type" value="Genomic_DNA"/>
</dbReference>
<protein>
    <submittedName>
        <fullName evidence="1">Uncharacterized protein</fullName>
    </submittedName>
</protein>
<accession>A0AAU1HQ28</accession>
<proteinExistence type="predicted"/>
<evidence type="ECO:0000313" key="1">
    <source>
        <dbReference type="EMBL" id="WTP84023.1"/>
    </source>
</evidence>
<sequence>MHRKGRKLVSRAGVMRRRTVEDIDVLIGRLRAMRVKLVACPDEADEVRALPCRGAVLHA</sequence>
<dbReference type="EMBL" id="CP108140">
    <property type="protein sequence ID" value="WTP84023.1"/>
    <property type="molecule type" value="Genomic_DNA"/>
</dbReference>